<keyword evidence="2" id="KW-1185">Reference proteome</keyword>
<organism evidence="1 2">
    <name type="scientific">Gordonia caeni</name>
    <dbReference type="NCBI Taxonomy" id="1007097"/>
    <lineage>
        <taxon>Bacteria</taxon>
        <taxon>Bacillati</taxon>
        <taxon>Actinomycetota</taxon>
        <taxon>Actinomycetes</taxon>
        <taxon>Mycobacteriales</taxon>
        <taxon>Gordoniaceae</taxon>
        <taxon>Gordonia</taxon>
    </lineage>
</organism>
<dbReference type="EMBL" id="BAAAZW010000006">
    <property type="protein sequence ID" value="GAA3963115.1"/>
    <property type="molecule type" value="Genomic_DNA"/>
</dbReference>
<protein>
    <recommendedName>
        <fullName evidence="3">Minor tail protein</fullName>
    </recommendedName>
</protein>
<comment type="caution">
    <text evidence="1">The sequence shown here is derived from an EMBL/GenBank/DDBJ whole genome shotgun (WGS) entry which is preliminary data.</text>
</comment>
<reference evidence="2" key="1">
    <citation type="journal article" date="2019" name="Int. J. Syst. Evol. Microbiol.">
        <title>The Global Catalogue of Microorganisms (GCM) 10K type strain sequencing project: providing services to taxonomists for standard genome sequencing and annotation.</title>
        <authorList>
            <consortium name="The Broad Institute Genomics Platform"/>
            <consortium name="The Broad Institute Genome Sequencing Center for Infectious Disease"/>
            <person name="Wu L."/>
            <person name="Ma J."/>
        </authorList>
    </citation>
    <scope>NUCLEOTIDE SEQUENCE [LARGE SCALE GENOMIC DNA]</scope>
    <source>
        <strain evidence="2">JCM 16923</strain>
    </source>
</reference>
<gene>
    <name evidence="1" type="ORF">GCM10022231_24240</name>
</gene>
<name>A0ABP7PCN4_9ACTN</name>
<evidence type="ECO:0000313" key="1">
    <source>
        <dbReference type="EMBL" id="GAA3963115.1"/>
    </source>
</evidence>
<evidence type="ECO:0000313" key="2">
    <source>
        <dbReference type="Proteomes" id="UP001418444"/>
    </source>
</evidence>
<accession>A0ABP7PCN4</accession>
<proteinExistence type="predicted"/>
<sequence>MSLPVSLELTDLNDETWTLGGEEYGPVRLVLAEGLEGAAFGFDSTAGARQPGITVQDRQDKESYVVLTLRLGPLGYTGEPAVEWLRGFLDGLGRGWSRDGRLMTLECLDSGRFQQVRLAEQYASPDWTAMAWFGRVGVFKIKLQSDESWWRTEPFDETYAAADFATVTADNLGDVEAGAWPWFRLDGPITNPTLGYEGETVELPSLGVGEWLEIETDPDAWVVRDQTGADRTWDLGTRWYKTMPARTQGIPVTITGSGTTGATSLRVVCPQLFHGAL</sequence>
<dbReference type="RefSeq" id="WP_344784059.1">
    <property type="nucleotide sequence ID" value="NZ_BAAAZW010000006.1"/>
</dbReference>
<dbReference type="Proteomes" id="UP001418444">
    <property type="component" value="Unassembled WGS sequence"/>
</dbReference>
<evidence type="ECO:0008006" key="3">
    <source>
        <dbReference type="Google" id="ProtNLM"/>
    </source>
</evidence>